<dbReference type="SUPFAM" id="SSF53474">
    <property type="entry name" value="alpha/beta-Hydrolases"/>
    <property type="match status" value="1"/>
</dbReference>
<feature type="signal peptide" evidence="9">
    <location>
        <begin position="1"/>
        <end position="23"/>
    </location>
</feature>
<evidence type="ECO:0000313" key="12">
    <source>
        <dbReference type="EnsemblMetazoa" id="XP_014251251.1"/>
    </source>
</evidence>
<dbReference type="EnsemblMetazoa" id="XM_014395765.2">
    <property type="protein sequence ID" value="XP_014251251.1"/>
    <property type="gene ID" value="LOC106667679"/>
</dbReference>
<feature type="active site" description="Charge relay system" evidence="8">
    <location>
        <position position="369"/>
    </location>
</feature>
<dbReference type="InterPro" id="IPR000073">
    <property type="entry name" value="AB_hydrolase_1"/>
</dbReference>
<dbReference type="Proteomes" id="UP000494040">
    <property type="component" value="Unassembled WGS sequence"/>
</dbReference>
<keyword evidence="6" id="KW-0325">Glycoprotein</keyword>
<feature type="domain" description="AB hydrolase-1" evidence="10">
    <location>
        <begin position="101"/>
        <end position="372"/>
    </location>
</feature>
<feature type="domain" description="Partial AB-hydrolase lipase" evidence="11">
    <location>
        <begin position="32"/>
        <end position="91"/>
    </location>
</feature>
<evidence type="ECO:0000256" key="7">
    <source>
        <dbReference type="PIRNR" id="PIRNR000862"/>
    </source>
</evidence>
<sequence length="393" mass="44676">MEPIKASFFFFVFFLAVTLAGSAQDDAKLTTIQLITKYGYPAESHKVMTEDGYYLTMHRIPYGRKANAKTKRPVVFLQHCIMCSSAVFVLTGPGKGLGFILADKGYDVWMGNARGTKYSKGHRNRHMRSARYWEFSWHEMGVYDLPAEIDYVISHTNQSKIFYTGHSMGTTMMFVLLSEKPEYNSKIRLFVALSPVAYMSHMRSLVFRIVYGPLASLMKTFGFQEFVPHNGIISVMSRIMCENKAMSSLICTNAMFLISGYDSEQMNVTMLPVIVGHIPAGTSISSLVHYGQNMINGDFRKFDVGKTMNRRRYGSAVPPSYNISKITAPVAFYRGNNDWLSDPVDVQRLSDQIPNLVHNYNVPLPAFNHMDFLFAKDAYKLLYKNVLEILKKF</sequence>
<evidence type="ECO:0000256" key="1">
    <source>
        <dbReference type="ARBA" id="ARBA00010701"/>
    </source>
</evidence>
<keyword evidence="5" id="KW-0443">Lipid metabolism</keyword>
<dbReference type="InterPro" id="IPR029058">
    <property type="entry name" value="AB_hydrolase_fold"/>
</dbReference>
<dbReference type="GO" id="GO:0016788">
    <property type="term" value="F:hydrolase activity, acting on ester bonds"/>
    <property type="evidence" value="ECO:0007669"/>
    <property type="project" value="InterPro"/>
</dbReference>
<keyword evidence="2 9" id="KW-0732">Signal</keyword>
<reference evidence="12" key="1">
    <citation type="submission" date="2022-01" db="UniProtKB">
        <authorList>
            <consortium name="EnsemblMetazoa"/>
        </authorList>
    </citation>
    <scope>IDENTIFICATION</scope>
</reference>
<dbReference type="PANTHER" id="PTHR11005">
    <property type="entry name" value="LYSOSOMAL ACID LIPASE-RELATED"/>
    <property type="match status" value="1"/>
</dbReference>
<evidence type="ECO:0000259" key="10">
    <source>
        <dbReference type="Pfam" id="PF00561"/>
    </source>
</evidence>
<feature type="active site" description="Nucleophile" evidence="8">
    <location>
        <position position="167"/>
    </location>
</feature>
<dbReference type="Gene3D" id="3.40.50.1820">
    <property type="entry name" value="alpha/beta hydrolase"/>
    <property type="match status" value="1"/>
</dbReference>
<keyword evidence="13" id="KW-1185">Reference proteome</keyword>
<keyword evidence="4 7" id="KW-0442">Lipid degradation</keyword>
<dbReference type="GeneID" id="106667679"/>
<dbReference type="Pfam" id="PF04083">
    <property type="entry name" value="Abhydro_lipase"/>
    <property type="match status" value="1"/>
</dbReference>
<evidence type="ECO:0000256" key="9">
    <source>
        <dbReference type="SAM" id="SignalP"/>
    </source>
</evidence>
<protein>
    <recommendedName>
        <fullName evidence="7">Lipase</fullName>
    </recommendedName>
</protein>
<dbReference type="PIRSF" id="PIRSF000862">
    <property type="entry name" value="Steryl_ester_lip"/>
    <property type="match status" value="1"/>
</dbReference>
<dbReference type="KEGG" id="clec:106667679"/>
<dbReference type="InterPro" id="IPR006693">
    <property type="entry name" value="AB_hydrolase_lipase"/>
</dbReference>
<feature type="active site" description="Charge relay system" evidence="8">
    <location>
        <position position="338"/>
    </location>
</feature>
<feature type="chain" id="PRO_5035318463" description="Lipase" evidence="9">
    <location>
        <begin position="24"/>
        <end position="393"/>
    </location>
</feature>
<dbReference type="InterPro" id="IPR025483">
    <property type="entry name" value="Lipase_euk"/>
</dbReference>
<evidence type="ECO:0000256" key="8">
    <source>
        <dbReference type="PIRSR" id="PIRSR000862-1"/>
    </source>
</evidence>
<evidence type="ECO:0000256" key="6">
    <source>
        <dbReference type="ARBA" id="ARBA00023180"/>
    </source>
</evidence>
<dbReference type="OrthoDB" id="9974421at2759"/>
<dbReference type="AlphaFoldDB" id="A0A8I6RW25"/>
<dbReference type="Pfam" id="PF00561">
    <property type="entry name" value="Abhydrolase_1"/>
    <property type="match status" value="1"/>
</dbReference>
<evidence type="ECO:0000256" key="3">
    <source>
        <dbReference type="ARBA" id="ARBA00022801"/>
    </source>
</evidence>
<evidence type="ECO:0000256" key="2">
    <source>
        <dbReference type="ARBA" id="ARBA00022729"/>
    </source>
</evidence>
<evidence type="ECO:0000256" key="4">
    <source>
        <dbReference type="ARBA" id="ARBA00022963"/>
    </source>
</evidence>
<dbReference type="FunFam" id="3.40.50.1820:FF:000021">
    <property type="entry name" value="Lipase"/>
    <property type="match status" value="1"/>
</dbReference>
<dbReference type="RefSeq" id="XP_014251251.1">
    <property type="nucleotide sequence ID" value="XM_014395765.2"/>
</dbReference>
<name>A0A8I6RW25_CIMLE</name>
<keyword evidence="3 7" id="KW-0378">Hydrolase</keyword>
<proteinExistence type="inferred from homology"/>
<evidence type="ECO:0000256" key="5">
    <source>
        <dbReference type="ARBA" id="ARBA00023098"/>
    </source>
</evidence>
<accession>A0A8I6RW25</accession>
<evidence type="ECO:0000313" key="13">
    <source>
        <dbReference type="Proteomes" id="UP000494040"/>
    </source>
</evidence>
<comment type="similarity">
    <text evidence="1 7">Belongs to the AB hydrolase superfamily. Lipase family.</text>
</comment>
<dbReference type="GO" id="GO:0016042">
    <property type="term" value="P:lipid catabolic process"/>
    <property type="evidence" value="ECO:0007669"/>
    <property type="project" value="UniProtKB-KW"/>
</dbReference>
<organism evidence="12 13">
    <name type="scientific">Cimex lectularius</name>
    <name type="common">Bed bug</name>
    <name type="synonym">Acanthia lectularia</name>
    <dbReference type="NCBI Taxonomy" id="79782"/>
    <lineage>
        <taxon>Eukaryota</taxon>
        <taxon>Metazoa</taxon>
        <taxon>Ecdysozoa</taxon>
        <taxon>Arthropoda</taxon>
        <taxon>Hexapoda</taxon>
        <taxon>Insecta</taxon>
        <taxon>Pterygota</taxon>
        <taxon>Neoptera</taxon>
        <taxon>Paraneoptera</taxon>
        <taxon>Hemiptera</taxon>
        <taxon>Heteroptera</taxon>
        <taxon>Panheteroptera</taxon>
        <taxon>Cimicomorpha</taxon>
        <taxon>Cimicidae</taxon>
        <taxon>Cimex</taxon>
    </lineage>
</organism>
<evidence type="ECO:0000259" key="11">
    <source>
        <dbReference type="Pfam" id="PF04083"/>
    </source>
</evidence>
<dbReference type="OMA" id="IWAYNAN"/>